<comment type="caution">
    <text evidence="5">The sequence shown here is derived from an EMBL/GenBank/DDBJ whole genome shotgun (WGS) entry which is preliminary data.</text>
</comment>
<evidence type="ECO:0000313" key="6">
    <source>
        <dbReference type="Proteomes" id="UP001172738"/>
    </source>
</evidence>
<dbReference type="Proteomes" id="UP001172738">
    <property type="component" value="Unassembled WGS sequence"/>
</dbReference>
<proteinExistence type="inferred from homology"/>
<evidence type="ECO:0000256" key="2">
    <source>
        <dbReference type="ARBA" id="ARBA00022801"/>
    </source>
</evidence>
<dbReference type="RefSeq" id="WP_301127012.1">
    <property type="nucleotide sequence ID" value="NZ_JAUHPV010000003.1"/>
</dbReference>
<dbReference type="EC" id="3.1.1.-" evidence="3"/>
<dbReference type="SUPFAM" id="SSF53474">
    <property type="entry name" value="alpha/beta-Hydrolases"/>
    <property type="match status" value="1"/>
</dbReference>
<evidence type="ECO:0000259" key="4">
    <source>
        <dbReference type="Pfam" id="PF00135"/>
    </source>
</evidence>
<dbReference type="PROSITE" id="PS00122">
    <property type="entry name" value="CARBOXYLESTERASE_B_1"/>
    <property type="match status" value="1"/>
</dbReference>
<comment type="similarity">
    <text evidence="1 3">Belongs to the type-B carboxylesterase/lipase family.</text>
</comment>
<reference evidence="5" key="1">
    <citation type="submission" date="2023-06" db="EMBL/GenBank/DDBJ databases">
        <title>SYSU T00b26.</title>
        <authorList>
            <person name="Gao L."/>
            <person name="Fang B.-Z."/>
            <person name="Li W.-J."/>
        </authorList>
    </citation>
    <scope>NUCLEOTIDE SEQUENCE</scope>
    <source>
        <strain evidence="5">SYSU T00b26</strain>
    </source>
</reference>
<keyword evidence="2 3" id="KW-0378">Hydrolase</keyword>
<accession>A0ABT8FZX6</accession>
<dbReference type="Gene3D" id="3.40.50.1820">
    <property type="entry name" value="alpha/beta hydrolase"/>
    <property type="match status" value="1"/>
</dbReference>
<sequence>MDALLTTTSGQVRGTRRQLPGFDSFAFLGIPYAEPPVGPLRFAAPQPRGRWDGVLDATMPGSTPQRRPFADVTTIPEPSVPGDDILNVSVFTPDPGAAGLPVLVWIHGGGYLAGSPASPWYDGAAFNRDGVVTVNLSYRLGHQGFGTVPGAVANRGVLDWLAALRWVQDNIAAFGGDPSKVTIAGQSAGGGAVLHLLALASGQGLFRSALSASGVTRTLSADEGRRRAERVARAAGVPCTLEGFHSLTEDQLLDAQAAAVPEVTGIDVLRQAVADSAIPSPVVDGEVVPTAPLDAFASGAGAGVPLMMGAADDEFSPMARAAASDLEPLGNLGALAALGMTPDAAVRYAEANADAATQGAVRLAGRAVTDAMFRTVVPLVAQHRDPETTWAYRWSLPSIASGLAEHCHDLPSLFDCLSAPDVDAFAGAEPPQRLADELHGAAVRFVTDGDPGWAPWGGTRTARTLGQDVRDMPGAFDSTNEAVALRGA</sequence>
<dbReference type="InterPro" id="IPR002018">
    <property type="entry name" value="CarbesteraseB"/>
</dbReference>
<evidence type="ECO:0000313" key="5">
    <source>
        <dbReference type="EMBL" id="MDN4472438.1"/>
    </source>
</evidence>
<dbReference type="EMBL" id="JAUHPV010000003">
    <property type="protein sequence ID" value="MDN4472438.1"/>
    <property type="molecule type" value="Genomic_DNA"/>
</dbReference>
<dbReference type="InterPro" id="IPR029058">
    <property type="entry name" value="AB_hydrolase_fold"/>
</dbReference>
<dbReference type="InterPro" id="IPR019826">
    <property type="entry name" value="Carboxylesterase_B_AS"/>
</dbReference>
<dbReference type="Pfam" id="PF00135">
    <property type="entry name" value="COesterase"/>
    <property type="match status" value="1"/>
</dbReference>
<name>A0ABT8FZX6_9MICO</name>
<protein>
    <recommendedName>
        <fullName evidence="3">Carboxylic ester hydrolase</fullName>
        <ecNumber evidence="3">3.1.1.-</ecNumber>
    </recommendedName>
</protein>
<organism evidence="5 6">
    <name type="scientific">Demequina zhanjiangensis</name>
    <dbReference type="NCBI Taxonomy" id="3051659"/>
    <lineage>
        <taxon>Bacteria</taxon>
        <taxon>Bacillati</taxon>
        <taxon>Actinomycetota</taxon>
        <taxon>Actinomycetes</taxon>
        <taxon>Micrococcales</taxon>
        <taxon>Demequinaceae</taxon>
        <taxon>Demequina</taxon>
    </lineage>
</organism>
<dbReference type="PANTHER" id="PTHR11559">
    <property type="entry name" value="CARBOXYLESTERASE"/>
    <property type="match status" value="1"/>
</dbReference>
<keyword evidence="6" id="KW-1185">Reference proteome</keyword>
<feature type="domain" description="Carboxylesterase type B" evidence="4">
    <location>
        <begin position="4"/>
        <end position="451"/>
    </location>
</feature>
<evidence type="ECO:0000256" key="3">
    <source>
        <dbReference type="RuleBase" id="RU361235"/>
    </source>
</evidence>
<gene>
    <name evidence="5" type="ORF">QQX04_05465</name>
</gene>
<dbReference type="InterPro" id="IPR050309">
    <property type="entry name" value="Type-B_Carboxylest/Lipase"/>
</dbReference>
<evidence type="ECO:0000256" key="1">
    <source>
        <dbReference type="ARBA" id="ARBA00005964"/>
    </source>
</evidence>